<keyword evidence="3" id="KW-0804">Transcription</keyword>
<accession>A0A4R6QFX3</accession>
<dbReference type="EMBL" id="SNXS01000010">
    <property type="protein sequence ID" value="TDP61850.1"/>
    <property type="molecule type" value="Genomic_DNA"/>
</dbReference>
<evidence type="ECO:0000256" key="1">
    <source>
        <dbReference type="ARBA" id="ARBA00023015"/>
    </source>
</evidence>
<dbReference type="SUPFAM" id="SSF46785">
    <property type="entry name" value="Winged helix' DNA-binding domain"/>
    <property type="match status" value="1"/>
</dbReference>
<dbReference type="GO" id="GO:0003677">
    <property type="term" value="F:DNA binding"/>
    <property type="evidence" value="ECO:0007669"/>
    <property type="project" value="UniProtKB-KW"/>
</dbReference>
<evidence type="ECO:0000259" key="4">
    <source>
        <dbReference type="PROSITE" id="PS50995"/>
    </source>
</evidence>
<dbReference type="PRINTS" id="PR00598">
    <property type="entry name" value="HTHMARR"/>
</dbReference>
<evidence type="ECO:0000256" key="3">
    <source>
        <dbReference type="ARBA" id="ARBA00023163"/>
    </source>
</evidence>
<evidence type="ECO:0000313" key="6">
    <source>
        <dbReference type="Proteomes" id="UP000295361"/>
    </source>
</evidence>
<reference evidence="5 6" key="1">
    <citation type="submission" date="2019-03" db="EMBL/GenBank/DDBJ databases">
        <title>Genomic Encyclopedia of Type Strains, Phase IV (KMG-IV): sequencing the most valuable type-strain genomes for metagenomic binning, comparative biology and taxonomic classification.</title>
        <authorList>
            <person name="Goeker M."/>
        </authorList>
    </citation>
    <scope>NUCLEOTIDE SEQUENCE [LARGE SCALE GENOMIC DNA]</scope>
    <source>
        <strain evidence="5 6">DSM 16998</strain>
    </source>
</reference>
<dbReference type="PROSITE" id="PS50995">
    <property type="entry name" value="HTH_MARR_2"/>
    <property type="match status" value="1"/>
</dbReference>
<evidence type="ECO:0000256" key="2">
    <source>
        <dbReference type="ARBA" id="ARBA00023125"/>
    </source>
</evidence>
<sequence length="164" mass="18564">MSSPAPKKAVPEAPTIRELVTYRLLKATYYTTKPAYMLYSRKYKVTGVEWRLIGNLFTDGPLTLVKLAEEADIQLAQASRMITALIKRGLVLGVANENDGRSVKLSLTTEGKALYRKIFAEAQSRHNRLLEGLNKTEQQYLYQALDKLADIGREMLEEERLADK</sequence>
<gene>
    <name evidence="5" type="ORF">DES47_11062</name>
</gene>
<dbReference type="InterPro" id="IPR039422">
    <property type="entry name" value="MarR/SlyA-like"/>
</dbReference>
<proteinExistence type="predicted"/>
<dbReference type="InParanoid" id="A0A4R6QFX3"/>
<dbReference type="GO" id="GO:0006950">
    <property type="term" value="P:response to stress"/>
    <property type="evidence" value="ECO:0007669"/>
    <property type="project" value="TreeGrafter"/>
</dbReference>
<dbReference type="Proteomes" id="UP000295361">
    <property type="component" value="Unassembled WGS sequence"/>
</dbReference>
<dbReference type="PANTHER" id="PTHR33164">
    <property type="entry name" value="TRANSCRIPTIONAL REGULATOR, MARR FAMILY"/>
    <property type="match status" value="1"/>
</dbReference>
<dbReference type="Pfam" id="PF01047">
    <property type="entry name" value="MarR"/>
    <property type="match status" value="1"/>
</dbReference>
<dbReference type="InterPro" id="IPR036388">
    <property type="entry name" value="WH-like_DNA-bd_sf"/>
</dbReference>
<dbReference type="InterPro" id="IPR023187">
    <property type="entry name" value="Tscrpt_reg_MarR-type_CS"/>
</dbReference>
<dbReference type="PROSITE" id="PS01117">
    <property type="entry name" value="HTH_MARR_1"/>
    <property type="match status" value="1"/>
</dbReference>
<dbReference type="InterPro" id="IPR036390">
    <property type="entry name" value="WH_DNA-bd_sf"/>
</dbReference>
<keyword evidence="1" id="KW-0805">Transcription regulation</keyword>
<name>A0A4R6QFX3_9BURK</name>
<dbReference type="RefSeq" id="WP_166652151.1">
    <property type="nucleotide sequence ID" value="NZ_SNXS01000010.1"/>
</dbReference>
<dbReference type="SMART" id="SM00347">
    <property type="entry name" value="HTH_MARR"/>
    <property type="match status" value="1"/>
</dbReference>
<organism evidence="5 6">
    <name type="scientific">Roseateles toxinivorans</name>
    <dbReference type="NCBI Taxonomy" id="270368"/>
    <lineage>
        <taxon>Bacteria</taxon>
        <taxon>Pseudomonadati</taxon>
        <taxon>Pseudomonadota</taxon>
        <taxon>Betaproteobacteria</taxon>
        <taxon>Burkholderiales</taxon>
        <taxon>Sphaerotilaceae</taxon>
        <taxon>Roseateles</taxon>
    </lineage>
</organism>
<dbReference type="AlphaFoldDB" id="A0A4R6QFX3"/>
<dbReference type="PANTHER" id="PTHR33164:SF57">
    <property type="entry name" value="MARR-FAMILY TRANSCRIPTIONAL REGULATOR"/>
    <property type="match status" value="1"/>
</dbReference>
<keyword evidence="2" id="KW-0238">DNA-binding</keyword>
<keyword evidence="6" id="KW-1185">Reference proteome</keyword>
<feature type="domain" description="HTH marR-type" evidence="4">
    <location>
        <begin position="17"/>
        <end position="150"/>
    </location>
</feature>
<evidence type="ECO:0000313" key="5">
    <source>
        <dbReference type="EMBL" id="TDP61850.1"/>
    </source>
</evidence>
<protein>
    <submittedName>
        <fullName evidence="5">MarR family transcriptional regulator</fullName>
    </submittedName>
</protein>
<dbReference type="Gene3D" id="1.10.10.10">
    <property type="entry name" value="Winged helix-like DNA-binding domain superfamily/Winged helix DNA-binding domain"/>
    <property type="match status" value="1"/>
</dbReference>
<comment type="caution">
    <text evidence="5">The sequence shown here is derived from an EMBL/GenBank/DDBJ whole genome shotgun (WGS) entry which is preliminary data.</text>
</comment>
<dbReference type="GO" id="GO:0003700">
    <property type="term" value="F:DNA-binding transcription factor activity"/>
    <property type="evidence" value="ECO:0007669"/>
    <property type="project" value="InterPro"/>
</dbReference>
<dbReference type="InterPro" id="IPR000835">
    <property type="entry name" value="HTH_MarR-typ"/>
</dbReference>